<dbReference type="AlphaFoldDB" id="A0A7S0H4B1"/>
<evidence type="ECO:0000256" key="3">
    <source>
        <dbReference type="ARBA" id="ARBA00022833"/>
    </source>
</evidence>
<gene>
    <name evidence="7" type="ORF">LAMO00422_LOCUS13833</name>
</gene>
<dbReference type="InterPro" id="IPR004331">
    <property type="entry name" value="SPX_dom"/>
</dbReference>
<evidence type="ECO:0000313" key="7">
    <source>
        <dbReference type="EMBL" id="CAD8454889.1"/>
    </source>
</evidence>
<evidence type="ECO:0000256" key="1">
    <source>
        <dbReference type="ARBA" id="ARBA00022723"/>
    </source>
</evidence>
<evidence type="ECO:0000259" key="6">
    <source>
        <dbReference type="PROSITE" id="PS51382"/>
    </source>
</evidence>
<dbReference type="CDD" id="cd14447">
    <property type="entry name" value="SPX"/>
    <property type="match status" value="1"/>
</dbReference>
<name>A0A7S0H4B1_9EUKA</name>
<dbReference type="PANTHER" id="PTHR45978">
    <property type="entry name" value="SPX DOMAIN-CONTAINING PROTEIN 3"/>
    <property type="match status" value="1"/>
</dbReference>
<sequence>MKFGKTLKKHSLPGWRYINYKFLKQVIRLIHPSRSDWAETHFRKMLFEEIAVVNQFFLGREQKLKDLTKVYQAGVRNASAYKQLCSKTKELREYMIINYIAVLKIVKKYDKSSPNQLREDILKFLLEQPFYKALKTSMLLTQTEKFLKECNHEDASQKQCTICIDSCVTPVSLACGHEFCWACLAGAVLSNHKTCPLCRSEQSLNPVDLNISSILGAVDAHKYFPSNVDPNEIRKRALEAQVRTQPKKKRAKCTSGSSNAVDLTCWVDNKTQKPAGNCNWIRVKSSPFCMEGEIHIELSNTAKLPNRKAVVLEKAFSLTTPIHDKKSDIVPKKSIPFVESTQKTIQYKALPKIPSTEIGHLHHLNSSWCSSVASSAESHVNSYEEWFNDFIEGIDTQNHGSVFSVDPIKV</sequence>
<dbReference type="InterPro" id="IPR018957">
    <property type="entry name" value="Znf_C3HC4_RING-type"/>
</dbReference>
<reference evidence="7" key="1">
    <citation type="submission" date="2021-01" db="EMBL/GenBank/DDBJ databases">
        <authorList>
            <person name="Corre E."/>
            <person name="Pelletier E."/>
            <person name="Niang G."/>
            <person name="Scheremetjew M."/>
            <person name="Finn R."/>
            <person name="Kale V."/>
            <person name="Holt S."/>
            <person name="Cochrane G."/>
            <person name="Meng A."/>
            <person name="Brown T."/>
            <person name="Cohen L."/>
        </authorList>
    </citation>
    <scope>NUCLEOTIDE SEQUENCE</scope>
    <source>
        <strain evidence="7">CCMP2058</strain>
    </source>
</reference>
<dbReference type="PROSITE" id="PS51382">
    <property type="entry name" value="SPX"/>
    <property type="match status" value="1"/>
</dbReference>
<dbReference type="InterPro" id="IPR031142">
    <property type="entry name" value="SPX_prot"/>
</dbReference>
<evidence type="ECO:0000256" key="4">
    <source>
        <dbReference type="PROSITE-ProRule" id="PRU00175"/>
    </source>
</evidence>
<feature type="domain" description="SPX" evidence="6">
    <location>
        <begin position="1"/>
        <end position="123"/>
    </location>
</feature>
<protein>
    <recommendedName>
        <fullName evidence="8">RING-type domain-containing protein</fullName>
    </recommendedName>
</protein>
<dbReference type="GO" id="GO:0016036">
    <property type="term" value="P:cellular response to phosphate starvation"/>
    <property type="evidence" value="ECO:0007669"/>
    <property type="project" value="InterPro"/>
</dbReference>
<keyword evidence="1" id="KW-0479">Metal-binding</keyword>
<dbReference type="GO" id="GO:0008270">
    <property type="term" value="F:zinc ion binding"/>
    <property type="evidence" value="ECO:0007669"/>
    <property type="project" value="UniProtKB-KW"/>
</dbReference>
<dbReference type="SUPFAM" id="SSF57850">
    <property type="entry name" value="RING/U-box"/>
    <property type="match status" value="1"/>
</dbReference>
<dbReference type="SMART" id="SM00184">
    <property type="entry name" value="RING"/>
    <property type="match status" value="1"/>
</dbReference>
<dbReference type="PANTHER" id="PTHR45978:SF4">
    <property type="entry name" value="SPX DOMAIN-CONTAINING PROTEIN 6"/>
    <property type="match status" value="1"/>
</dbReference>
<accession>A0A7S0H4B1</accession>
<dbReference type="PROSITE" id="PS00518">
    <property type="entry name" value="ZF_RING_1"/>
    <property type="match status" value="1"/>
</dbReference>
<evidence type="ECO:0000259" key="5">
    <source>
        <dbReference type="PROSITE" id="PS50089"/>
    </source>
</evidence>
<dbReference type="EMBL" id="HBEM01020228">
    <property type="protein sequence ID" value="CAD8454889.1"/>
    <property type="molecule type" value="Transcribed_RNA"/>
</dbReference>
<dbReference type="InterPro" id="IPR001841">
    <property type="entry name" value="Znf_RING"/>
</dbReference>
<dbReference type="InterPro" id="IPR017907">
    <property type="entry name" value="Znf_RING_CS"/>
</dbReference>
<keyword evidence="2 4" id="KW-0863">Zinc-finger</keyword>
<evidence type="ECO:0000256" key="2">
    <source>
        <dbReference type="ARBA" id="ARBA00022771"/>
    </source>
</evidence>
<feature type="domain" description="RING-type" evidence="5">
    <location>
        <begin position="160"/>
        <end position="199"/>
    </location>
</feature>
<dbReference type="Pfam" id="PF00097">
    <property type="entry name" value="zf-C3HC4"/>
    <property type="match status" value="1"/>
</dbReference>
<proteinExistence type="predicted"/>
<dbReference type="Gene3D" id="3.30.40.10">
    <property type="entry name" value="Zinc/RING finger domain, C3HC4 (zinc finger)"/>
    <property type="match status" value="1"/>
</dbReference>
<keyword evidence="3" id="KW-0862">Zinc</keyword>
<dbReference type="PROSITE" id="PS50089">
    <property type="entry name" value="ZF_RING_2"/>
    <property type="match status" value="1"/>
</dbReference>
<dbReference type="InterPro" id="IPR013083">
    <property type="entry name" value="Znf_RING/FYVE/PHD"/>
</dbReference>
<evidence type="ECO:0008006" key="8">
    <source>
        <dbReference type="Google" id="ProtNLM"/>
    </source>
</evidence>
<organism evidence="7">
    <name type="scientific">Amorphochlora amoebiformis</name>
    <dbReference type="NCBI Taxonomy" id="1561963"/>
    <lineage>
        <taxon>Eukaryota</taxon>
        <taxon>Sar</taxon>
        <taxon>Rhizaria</taxon>
        <taxon>Cercozoa</taxon>
        <taxon>Chlorarachniophyceae</taxon>
        <taxon>Amorphochlora</taxon>
    </lineage>
</organism>